<gene>
    <name evidence="1" type="ORF">F5148DRAFT_1277049</name>
</gene>
<dbReference type="Proteomes" id="UP001207468">
    <property type="component" value="Unassembled WGS sequence"/>
</dbReference>
<proteinExistence type="predicted"/>
<comment type="caution">
    <text evidence="1">The sequence shown here is derived from an EMBL/GenBank/DDBJ whole genome shotgun (WGS) entry which is preliminary data.</text>
</comment>
<name>A0ACC0U2G3_9AGAM</name>
<organism evidence="1 2">
    <name type="scientific">Russula earlei</name>
    <dbReference type="NCBI Taxonomy" id="71964"/>
    <lineage>
        <taxon>Eukaryota</taxon>
        <taxon>Fungi</taxon>
        <taxon>Dikarya</taxon>
        <taxon>Basidiomycota</taxon>
        <taxon>Agaricomycotina</taxon>
        <taxon>Agaricomycetes</taxon>
        <taxon>Russulales</taxon>
        <taxon>Russulaceae</taxon>
        <taxon>Russula</taxon>
    </lineage>
</organism>
<accession>A0ACC0U2G3</accession>
<sequence>MDKAGLTQSASKGDSDLEKSASAAQTHNIEPRDPPRRSISGRVHRFIRGLIVPDNPPPPKGSIEDADYIPEMTAGWFSLLTFSWMNSLMTLGYARPLEASDLWKLQEQRSSEVIAEAILTSFEARRRKADEYNTRLAKGEIKPPLSLRLISLLRGDREERLRRWREKDGVKHPSLTLAMNDAIKWWFWSGGILKIISDTAQVTSPLVLKSLIEFTTSSYTAHREGLQAPGIGKGIGLAIGLVILQLISSLGQNHFFYRGTSAGVLLRGGLITAIYSRSLRLTTRARATLPNGRLVNHISTDVSRIDFCCGFFHMFWTAPIQLVICLGFLLGNLGPSALAGFAIFVILTPIQGKIMKSLFQTRRKTMVWTDKRAKLLQELLGGMKLIKFFAWENPFLNRIAGYRKHEMSYVRTILLVRAGNQAVAMSTPALASVAAFLVYAVSHKLTPAIIFSSLTWFQLLRLPLMMLPMSFSAIADARNAIGRLQDCFTAELISETFERDPKLMNAVEIENASFTWDSPPPNEKEKEKKRKKHRRSSSKPEQALEPKAVKEEVLFQVKNIDLNIPRGQLVAIVGAVGSGKTSLLQGLIGDMRKLEGSIRFGGSVAYCSQSAWIQNATIRDNICFGRPFETERYWKAVHDACLEADLDMLPNGDMTEVGERGISLSGGQKQRVNVCRAIYSGSDILIFDDPLSALDAHVGESLFNNVLLDNTSGSTRILVTHALHFIPKVDYIYFMIDGSITERGTFDEVMANRGDFARTFDEFVTKDQKESETEVVDLEDADVDENAKKRRASMRGAQLMQAEERNVGAVNRQVYKEYFQSGNGHVLLPALFVTTVLMQAAVTLSTYWLVWWQERRWPRPQGFYMGIYATLGVGQAVTGFLNGMIIAAVIYSASRRLHHDAISRVMHSPMSFFETTPVGRIMNRFSKDIDTIDNILADSFRMFLNTLSTITGAIILISIILPWFLIAVAIVFILYAMAAAFYRASAREMKRLEAILRSSVYSHFSESLSGIATIRAYKEEDRFLKENKERVNFENRAYWMTVTNQRWLGIRLDFLGTMLTLTVAMLAVGTRFSVSPAQTGVTLSYILSIQMAFGWMVRQIAEVENNMNSVERIVYYARDLEQEPPHELPEVKPAAPWPSEGQLEIKDAVLRYRPGLPLVLKGLDMTVQGGERIGIVGRTGAGKSSIMVALFRIVELVSGSINIDGIDISKIGLDDLRNAISIIPQDATLFSGTLRSNLDPFGLHEDARLWDALKRSYLVEDTKRFSTAKAEEAEVDRDRDEDTGESTPNASRFTLDSPIEDEGSNLSIGQRSLVSLARALVKDSKILILDEATASVDYETDRKIQDTITTEFHDRTILCIAHRLRTIISYDRICVMDNGKIAEFDTPEALHAQNGIFRAMCERSSIRLEDIRRASKERAARDELEIY</sequence>
<dbReference type="EMBL" id="JAGFNK010000224">
    <property type="protein sequence ID" value="KAI9457192.1"/>
    <property type="molecule type" value="Genomic_DNA"/>
</dbReference>
<reference evidence="1" key="1">
    <citation type="submission" date="2021-03" db="EMBL/GenBank/DDBJ databases">
        <title>Evolutionary priming and transition to the ectomycorrhizal habit in an iconic lineage of mushroom-forming fungi: is preadaptation a requirement?</title>
        <authorList>
            <consortium name="DOE Joint Genome Institute"/>
            <person name="Looney B.P."/>
            <person name="Miyauchi S."/>
            <person name="Morin E."/>
            <person name="Drula E."/>
            <person name="Courty P.E."/>
            <person name="Chicoki N."/>
            <person name="Fauchery L."/>
            <person name="Kohler A."/>
            <person name="Kuo A."/>
            <person name="LaButti K."/>
            <person name="Pangilinan J."/>
            <person name="Lipzen A."/>
            <person name="Riley R."/>
            <person name="Andreopoulos W."/>
            <person name="He G."/>
            <person name="Johnson J."/>
            <person name="Barry K.W."/>
            <person name="Grigoriev I.V."/>
            <person name="Nagy L."/>
            <person name="Hibbett D."/>
            <person name="Henrissat B."/>
            <person name="Matheny P.B."/>
            <person name="Labbe J."/>
            <person name="Martin A.F."/>
        </authorList>
    </citation>
    <scope>NUCLEOTIDE SEQUENCE</scope>
    <source>
        <strain evidence="1">BPL698</strain>
    </source>
</reference>
<evidence type="ECO:0000313" key="2">
    <source>
        <dbReference type="Proteomes" id="UP001207468"/>
    </source>
</evidence>
<protein>
    <submittedName>
        <fullName evidence="1">ABC transporter</fullName>
    </submittedName>
</protein>
<keyword evidence="2" id="KW-1185">Reference proteome</keyword>
<evidence type="ECO:0000313" key="1">
    <source>
        <dbReference type="EMBL" id="KAI9457192.1"/>
    </source>
</evidence>